<feature type="region of interest" description="Disordered" evidence="1">
    <location>
        <begin position="1"/>
        <end position="159"/>
    </location>
</feature>
<feature type="compositionally biased region" description="Polar residues" evidence="1">
    <location>
        <begin position="325"/>
        <end position="342"/>
    </location>
</feature>
<accession>A0A7W3JK60</accession>
<evidence type="ECO:0000313" key="4">
    <source>
        <dbReference type="Proteomes" id="UP000321154"/>
    </source>
</evidence>
<dbReference type="AlphaFoldDB" id="A0A7W3JK60"/>
<feature type="compositionally biased region" description="Low complexity" evidence="1">
    <location>
        <begin position="92"/>
        <end position="122"/>
    </location>
</feature>
<dbReference type="EMBL" id="JACGWW010000004">
    <property type="protein sequence ID" value="MBA8814357.1"/>
    <property type="molecule type" value="Genomic_DNA"/>
</dbReference>
<feature type="compositionally biased region" description="Low complexity" evidence="1">
    <location>
        <begin position="130"/>
        <end position="147"/>
    </location>
</feature>
<keyword evidence="4" id="KW-1185">Reference proteome</keyword>
<gene>
    <name evidence="3" type="ORF">FB463_002628</name>
    <name evidence="2" type="ORF">FFA01_31220</name>
</gene>
<organism evidence="3 5">
    <name type="scientific">Frigoribacterium faeni</name>
    <dbReference type="NCBI Taxonomy" id="145483"/>
    <lineage>
        <taxon>Bacteria</taxon>
        <taxon>Bacillati</taxon>
        <taxon>Actinomycetota</taxon>
        <taxon>Actinomycetes</taxon>
        <taxon>Micrococcales</taxon>
        <taxon>Microbacteriaceae</taxon>
        <taxon>Frigoribacterium</taxon>
    </lineage>
</organism>
<dbReference type="RefSeq" id="WP_146857127.1">
    <property type="nucleotide sequence ID" value="NZ_BAAAHR010000003.1"/>
</dbReference>
<evidence type="ECO:0000313" key="3">
    <source>
        <dbReference type="EMBL" id="MBA8814357.1"/>
    </source>
</evidence>
<reference evidence="3 5" key="2">
    <citation type="submission" date="2020-07" db="EMBL/GenBank/DDBJ databases">
        <title>Sequencing the genomes of 1000 actinobacteria strains.</title>
        <authorList>
            <person name="Klenk H.-P."/>
        </authorList>
    </citation>
    <scope>NUCLEOTIDE SEQUENCE [LARGE SCALE GENOMIC DNA]</scope>
    <source>
        <strain evidence="3 5">DSM 10309</strain>
    </source>
</reference>
<evidence type="ECO:0000313" key="5">
    <source>
        <dbReference type="Proteomes" id="UP000522688"/>
    </source>
</evidence>
<reference evidence="2 4" key="1">
    <citation type="submission" date="2019-07" db="EMBL/GenBank/DDBJ databases">
        <title>Whole genome shotgun sequence of Frigoribacterium faeni NBRC 103066.</title>
        <authorList>
            <person name="Hosoyama A."/>
            <person name="Uohara A."/>
            <person name="Ohji S."/>
            <person name="Ichikawa N."/>
        </authorList>
    </citation>
    <scope>NUCLEOTIDE SEQUENCE [LARGE SCALE GENOMIC DNA]</scope>
    <source>
        <strain evidence="2 4">NBRC 103066</strain>
    </source>
</reference>
<comment type="caution">
    <text evidence="3">The sequence shown here is derived from an EMBL/GenBank/DDBJ whole genome shotgun (WGS) entry which is preliminary data.</text>
</comment>
<dbReference type="Proteomes" id="UP000522688">
    <property type="component" value="Unassembled WGS sequence"/>
</dbReference>
<sequence>MSDDKRYDGDPSTPVYDQTAEGQPLAGAASGHDHLRRDDAVTDLGDQVGAYADITDPDASASDFSATRAPVVVDTPPYGTPVGGSTTGAHVSTGSTASTDSGTGSTGSTDSGAADTAKAKAGAAKDEAADVAGDAKSAASDVAGSAKEQASKVASEATGQAKQLFGQASGELKEQAGAQQEKAAAGLRQVGDQLGSMADGADSGVAGELVRTLSGRAHGVAGWLEGRDPGSLLEDVKSYAARKPGTFIAIAAVSGLLAGRVVKSLTAEAKDEKAATDGTEGGATHHPAPPASGAEPSRLAGDVGPVAGEYDVVTEGDVPGFGAQTPDSSIPTTWPGSTGTRP</sequence>
<dbReference type="EMBL" id="BJUV01000072">
    <property type="protein sequence ID" value="GEK84813.1"/>
    <property type="molecule type" value="Genomic_DNA"/>
</dbReference>
<evidence type="ECO:0000313" key="2">
    <source>
        <dbReference type="EMBL" id="GEK84813.1"/>
    </source>
</evidence>
<name>A0A7W3JK60_9MICO</name>
<dbReference type="Proteomes" id="UP000321154">
    <property type="component" value="Unassembled WGS sequence"/>
</dbReference>
<dbReference type="OrthoDB" id="4578793at2"/>
<protein>
    <submittedName>
        <fullName evidence="3">Uncharacterized protein YjbJ (UPF0337 family)</fullName>
    </submittedName>
</protein>
<proteinExistence type="predicted"/>
<feature type="region of interest" description="Disordered" evidence="1">
    <location>
        <begin position="271"/>
        <end position="342"/>
    </location>
</feature>
<feature type="compositionally biased region" description="Basic and acidic residues" evidence="1">
    <location>
        <begin position="31"/>
        <end position="40"/>
    </location>
</feature>
<evidence type="ECO:0000256" key="1">
    <source>
        <dbReference type="SAM" id="MobiDB-lite"/>
    </source>
</evidence>